<evidence type="ECO:0008006" key="3">
    <source>
        <dbReference type="Google" id="ProtNLM"/>
    </source>
</evidence>
<proteinExistence type="predicted"/>
<keyword evidence="2" id="KW-1185">Reference proteome</keyword>
<evidence type="ECO:0000313" key="1">
    <source>
        <dbReference type="EMBL" id="KAL1836595.1"/>
    </source>
</evidence>
<comment type="caution">
    <text evidence="1">The sequence shown here is derived from an EMBL/GenBank/DDBJ whole genome shotgun (WGS) entry which is preliminary data.</text>
</comment>
<dbReference type="EMBL" id="JAZHXJ010002809">
    <property type="protein sequence ID" value="KAL1836595.1"/>
    <property type="molecule type" value="Genomic_DNA"/>
</dbReference>
<sequence>MGVQEFVHRTESKTVAAGVFYAGDFTSWRSRTGEPTVGSHLTAWEVRARLPPPGRSCHLADGPNCVIPSLLSWAQASVRR</sequence>
<name>A0ABR3V4B7_9PEZI</name>
<gene>
    <name evidence="1" type="ORF">VTK73DRAFT_5016</name>
</gene>
<dbReference type="Proteomes" id="UP001586593">
    <property type="component" value="Unassembled WGS sequence"/>
</dbReference>
<organism evidence="1 2">
    <name type="scientific">Phialemonium thermophilum</name>
    <dbReference type="NCBI Taxonomy" id="223376"/>
    <lineage>
        <taxon>Eukaryota</taxon>
        <taxon>Fungi</taxon>
        <taxon>Dikarya</taxon>
        <taxon>Ascomycota</taxon>
        <taxon>Pezizomycotina</taxon>
        <taxon>Sordariomycetes</taxon>
        <taxon>Sordariomycetidae</taxon>
        <taxon>Cephalothecales</taxon>
        <taxon>Cephalothecaceae</taxon>
        <taxon>Phialemonium</taxon>
    </lineage>
</organism>
<evidence type="ECO:0000313" key="2">
    <source>
        <dbReference type="Proteomes" id="UP001586593"/>
    </source>
</evidence>
<accession>A0ABR3V4B7</accession>
<protein>
    <recommendedName>
        <fullName evidence="3">Amine oxidase domain-containing protein</fullName>
    </recommendedName>
</protein>
<reference evidence="1 2" key="1">
    <citation type="journal article" date="2024" name="Commun. Biol.">
        <title>Comparative genomic analysis of thermophilic fungi reveals convergent evolutionary adaptations and gene losses.</title>
        <authorList>
            <person name="Steindorff A.S."/>
            <person name="Aguilar-Pontes M.V."/>
            <person name="Robinson A.J."/>
            <person name="Andreopoulos B."/>
            <person name="LaButti K."/>
            <person name="Kuo A."/>
            <person name="Mondo S."/>
            <person name="Riley R."/>
            <person name="Otillar R."/>
            <person name="Haridas S."/>
            <person name="Lipzen A."/>
            <person name="Grimwood J."/>
            <person name="Schmutz J."/>
            <person name="Clum A."/>
            <person name="Reid I.D."/>
            <person name="Moisan M.C."/>
            <person name="Butler G."/>
            <person name="Nguyen T.T.M."/>
            <person name="Dewar K."/>
            <person name="Conant G."/>
            <person name="Drula E."/>
            <person name="Henrissat B."/>
            <person name="Hansel C."/>
            <person name="Singer S."/>
            <person name="Hutchinson M.I."/>
            <person name="de Vries R.P."/>
            <person name="Natvig D.O."/>
            <person name="Powell A.J."/>
            <person name="Tsang A."/>
            <person name="Grigoriev I.V."/>
        </authorList>
    </citation>
    <scope>NUCLEOTIDE SEQUENCE [LARGE SCALE GENOMIC DNA]</scope>
    <source>
        <strain evidence="1 2">ATCC 24622</strain>
    </source>
</reference>